<name>A0A250X469_9CHLO</name>
<proteinExistence type="predicted"/>
<dbReference type="GO" id="GO:0003755">
    <property type="term" value="F:peptidyl-prolyl cis-trans isomerase activity"/>
    <property type="evidence" value="ECO:0007669"/>
    <property type="project" value="InterPro"/>
</dbReference>
<sequence>MIMLRTKLPQNSPRTVIADCSSRRNALIFTCTSIVAITSHTLYEPASVHAAVSEGVKCPGLRGYNLSKCLKELRLSREAEEKHEDELGSTSVTVVEEDPREARNKSRQIEQPGVLVTLPSGIQYREMFSGRGKEVLFGSTCEIQYVVYRLAPGAYFKYSSAGTPILLFALGFGFEGQQDDGEFYRFRLGDPLALPLAATPAVLGMQEGGIRRILIPPNLGWTNDKVGPRPNTFGGQRRLLGYLNEPLLLEVVLSRVIDAAGANNTSQNRSNDSGDVDRGVATRTFENIKGPLDSSSSYDNHKESGLLNGVPYKLPSPL</sequence>
<feature type="region of interest" description="Disordered" evidence="1">
    <location>
        <begin position="288"/>
        <end position="318"/>
    </location>
</feature>
<dbReference type="OrthoDB" id="1902587at2759"/>
<evidence type="ECO:0000256" key="1">
    <source>
        <dbReference type="SAM" id="MobiDB-lite"/>
    </source>
</evidence>
<dbReference type="InterPro" id="IPR046357">
    <property type="entry name" value="PPIase_dom_sf"/>
</dbReference>
<dbReference type="SUPFAM" id="SSF54534">
    <property type="entry name" value="FKBP-like"/>
    <property type="match status" value="1"/>
</dbReference>
<dbReference type="STRING" id="1157962.A0A250X469"/>
<dbReference type="GO" id="GO:0009507">
    <property type="term" value="C:chloroplast"/>
    <property type="evidence" value="ECO:0007669"/>
    <property type="project" value="TreeGrafter"/>
</dbReference>
<evidence type="ECO:0000313" key="3">
    <source>
        <dbReference type="Proteomes" id="UP000232323"/>
    </source>
</evidence>
<gene>
    <name evidence="2" type="ORF">CEUSTIGMA_g5288.t1</name>
</gene>
<dbReference type="GO" id="GO:0009579">
    <property type="term" value="C:thylakoid"/>
    <property type="evidence" value="ECO:0007669"/>
    <property type="project" value="TreeGrafter"/>
</dbReference>
<dbReference type="PANTHER" id="PTHR47717">
    <property type="entry name" value="PEPTIDYL-PROLYL CIS-TRANS ISOMERASE FKBP19, CHLOROPLASTIC"/>
    <property type="match status" value="1"/>
</dbReference>
<dbReference type="PANTHER" id="PTHR47717:SF1">
    <property type="entry name" value="PEPTIDYL-PROLYL CIS-TRANS ISOMERASE FKBP19, CHLOROPLASTIC"/>
    <property type="match status" value="1"/>
</dbReference>
<feature type="region of interest" description="Disordered" evidence="1">
    <location>
        <begin position="80"/>
        <end position="108"/>
    </location>
</feature>
<comment type="caution">
    <text evidence="2">The sequence shown here is derived from an EMBL/GenBank/DDBJ whole genome shotgun (WGS) entry which is preliminary data.</text>
</comment>
<protein>
    <submittedName>
        <fullName evidence="2">Uncharacterized protein</fullName>
    </submittedName>
</protein>
<accession>A0A250X469</accession>
<dbReference type="Gene3D" id="3.10.50.40">
    <property type="match status" value="1"/>
</dbReference>
<dbReference type="Proteomes" id="UP000232323">
    <property type="component" value="Unassembled WGS sequence"/>
</dbReference>
<evidence type="ECO:0000313" key="2">
    <source>
        <dbReference type="EMBL" id="GAX77846.1"/>
    </source>
</evidence>
<reference evidence="2 3" key="1">
    <citation type="submission" date="2017-08" db="EMBL/GenBank/DDBJ databases">
        <title>Acidophilic green algal genome provides insights into adaptation to an acidic environment.</title>
        <authorList>
            <person name="Hirooka S."/>
            <person name="Hirose Y."/>
            <person name="Kanesaki Y."/>
            <person name="Higuchi S."/>
            <person name="Fujiwara T."/>
            <person name="Onuma R."/>
            <person name="Era A."/>
            <person name="Ohbayashi R."/>
            <person name="Uzuka A."/>
            <person name="Nozaki H."/>
            <person name="Yoshikawa H."/>
            <person name="Miyagishima S.Y."/>
        </authorList>
    </citation>
    <scope>NUCLEOTIDE SEQUENCE [LARGE SCALE GENOMIC DNA]</scope>
    <source>
        <strain evidence="2 3">NIES-2499</strain>
    </source>
</reference>
<dbReference type="EMBL" id="BEGY01000027">
    <property type="protein sequence ID" value="GAX77846.1"/>
    <property type="molecule type" value="Genomic_DNA"/>
</dbReference>
<organism evidence="2 3">
    <name type="scientific">Chlamydomonas eustigma</name>
    <dbReference type="NCBI Taxonomy" id="1157962"/>
    <lineage>
        <taxon>Eukaryota</taxon>
        <taxon>Viridiplantae</taxon>
        <taxon>Chlorophyta</taxon>
        <taxon>core chlorophytes</taxon>
        <taxon>Chlorophyceae</taxon>
        <taxon>CS clade</taxon>
        <taxon>Chlamydomonadales</taxon>
        <taxon>Chlamydomonadaceae</taxon>
        <taxon>Chlamydomonas</taxon>
    </lineage>
</organism>
<keyword evidence="3" id="KW-1185">Reference proteome</keyword>
<dbReference type="AlphaFoldDB" id="A0A250X469"/>
<dbReference type="InterPro" id="IPR044208">
    <property type="entry name" value="FKBP19-like"/>
</dbReference>